<dbReference type="AlphaFoldDB" id="A0A1J4RYJ7"/>
<dbReference type="EMBL" id="MNUK01000046">
    <property type="protein sequence ID" value="OIN91468.1"/>
    <property type="molecule type" value="Genomic_DNA"/>
</dbReference>
<sequence>MAWAKTKFEEKQKQEAKERKQAAQRTEAINKYGKNLGDVYTDYVQGKIDRHTFIVAIVTNQRGSFNQQVTATTALLDAIDELMEPYKMMASEAHFRTSPI</sequence>
<evidence type="ECO:0000313" key="2">
    <source>
        <dbReference type="EMBL" id="OIN91468.1"/>
    </source>
</evidence>
<evidence type="ECO:0000256" key="1">
    <source>
        <dbReference type="SAM" id="MobiDB-lite"/>
    </source>
</evidence>
<gene>
    <name evidence="2" type="ORF">AUJ42_01895</name>
</gene>
<comment type="caution">
    <text evidence="2">The sequence shown here is derived from an EMBL/GenBank/DDBJ whole genome shotgun (WGS) entry which is preliminary data.</text>
</comment>
<reference evidence="2 3" key="1">
    <citation type="journal article" date="2016" name="Environ. Microbiol.">
        <title>Genomic resolution of a cold subsurface aquifer community provides metabolic insights for novel microbes adapted to high CO concentrations.</title>
        <authorList>
            <person name="Probst A.J."/>
            <person name="Castelle C.J."/>
            <person name="Singh A."/>
            <person name="Brown C.T."/>
            <person name="Anantharaman K."/>
            <person name="Sharon I."/>
            <person name="Hug L.A."/>
            <person name="Burstein D."/>
            <person name="Emerson J.B."/>
            <person name="Thomas B.C."/>
            <person name="Banfield J.F."/>
        </authorList>
    </citation>
    <scope>NUCLEOTIDE SEQUENCE [LARGE SCALE GENOMIC DNA]</scope>
    <source>
        <strain evidence="2">CG1_02_44_10</strain>
    </source>
</reference>
<proteinExistence type="predicted"/>
<name>A0A1J4RYJ7_9BACT</name>
<evidence type="ECO:0000313" key="3">
    <source>
        <dbReference type="Proteomes" id="UP000182345"/>
    </source>
</evidence>
<protein>
    <submittedName>
        <fullName evidence="2">Uncharacterized protein</fullName>
    </submittedName>
</protein>
<feature type="region of interest" description="Disordered" evidence="1">
    <location>
        <begin position="1"/>
        <end position="24"/>
    </location>
</feature>
<dbReference type="Proteomes" id="UP000182345">
    <property type="component" value="Unassembled WGS sequence"/>
</dbReference>
<accession>A0A1J4RYJ7</accession>
<feature type="compositionally biased region" description="Basic and acidic residues" evidence="1">
    <location>
        <begin position="1"/>
        <end position="21"/>
    </location>
</feature>
<organism evidence="2 3">
    <name type="scientific">Candidatus Collierbacteria bacterium CG1_02_44_10</name>
    <dbReference type="NCBI Taxonomy" id="1805087"/>
    <lineage>
        <taxon>Bacteria</taxon>
        <taxon>Candidatus Collieribacteriota</taxon>
    </lineage>
</organism>